<sequence>MDLVIAAVAGDLSNRFISFLMNKYADHACLEEKVERLQHLLLRVGMVVEEADSRYITNSCMLIQLKTLAAAMYQGHHALDTIKYGKHKDVAEELVCDASALPVSTPYKRSRTIGTRGTNKVLEPDLQSALQNLEASVANMAEFVVLLGGCERISRRPYDAYLYIDNFMFGRHVERQQIIRFLLDHNTPGSPAVLPIIGDAGVGKKTLVVHVCNDERVRSHFSMILHLNGDELFRMTDHEKLSGRILIVIEFVSYIDEDDWTMFHNFFMNMDRGSKVMIVGRFVELEKFGTVKSISLKCLALEEFRYLFKTLAFGSANPTDYPRLVAMVEEFVMVLGGSLILANVLADALRKNLGARFWMYRLNAVRDMVKANISCFGAHPQVLLNRGHPVHLIGGNILTPAAPSHVLDCAIGMANAPEDALPRIMFGDLISAAGHLVLPKGDFRLISWESRLPPYTQFIHLVHSVPSCPNDKTVTSLSGKKRPSLFA</sequence>
<keyword evidence="2" id="KW-1185">Reference proteome</keyword>
<evidence type="ECO:0000313" key="2">
    <source>
        <dbReference type="Proteomes" id="UP000324705"/>
    </source>
</evidence>
<reference evidence="1 2" key="1">
    <citation type="submission" date="2017-09" db="EMBL/GenBank/DDBJ databases">
        <authorList>
            <consortium name="International Durum Wheat Genome Sequencing Consortium (IDWGSC)"/>
            <person name="Milanesi L."/>
        </authorList>
    </citation>
    <scope>NUCLEOTIDE SEQUENCE [LARGE SCALE GENOMIC DNA]</scope>
    <source>
        <strain evidence="2">cv. Svevo</strain>
    </source>
</reference>
<dbReference type="Gramene" id="TRITD1Bv1G179540.1">
    <property type="protein sequence ID" value="TRITD1Bv1G179540.1"/>
    <property type="gene ID" value="TRITD1Bv1G179540"/>
</dbReference>
<dbReference type="Proteomes" id="UP000324705">
    <property type="component" value="Chromosome 1B"/>
</dbReference>
<dbReference type="Gene3D" id="3.40.50.300">
    <property type="entry name" value="P-loop containing nucleotide triphosphate hydrolases"/>
    <property type="match status" value="1"/>
</dbReference>
<name>A0A9R0R0D4_TRITD</name>
<dbReference type="SUPFAM" id="SSF52540">
    <property type="entry name" value="P-loop containing nucleoside triphosphate hydrolases"/>
    <property type="match status" value="1"/>
</dbReference>
<accession>A0A9R0R0D4</accession>
<evidence type="ECO:0000313" key="1">
    <source>
        <dbReference type="EMBL" id="VAH20844.1"/>
    </source>
</evidence>
<dbReference type="AlphaFoldDB" id="A0A9R0R0D4"/>
<dbReference type="PANTHER" id="PTHR33377">
    <property type="entry name" value="OS10G0134700 PROTEIN-RELATED"/>
    <property type="match status" value="1"/>
</dbReference>
<proteinExistence type="predicted"/>
<protein>
    <recommendedName>
        <fullName evidence="3">Rx N-terminal domain-containing protein</fullName>
    </recommendedName>
</protein>
<dbReference type="EMBL" id="LT934112">
    <property type="protein sequence ID" value="VAH20844.1"/>
    <property type="molecule type" value="Genomic_DNA"/>
</dbReference>
<dbReference type="InterPro" id="IPR027417">
    <property type="entry name" value="P-loop_NTPase"/>
</dbReference>
<dbReference type="OMA" id="THPHKLF"/>
<gene>
    <name evidence="1" type="ORF">TRITD_1Bv1G179540</name>
</gene>
<evidence type="ECO:0008006" key="3">
    <source>
        <dbReference type="Google" id="ProtNLM"/>
    </source>
</evidence>
<organism evidence="1 2">
    <name type="scientific">Triticum turgidum subsp. durum</name>
    <name type="common">Durum wheat</name>
    <name type="synonym">Triticum durum</name>
    <dbReference type="NCBI Taxonomy" id="4567"/>
    <lineage>
        <taxon>Eukaryota</taxon>
        <taxon>Viridiplantae</taxon>
        <taxon>Streptophyta</taxon>
        <taxon>Embryophyta</taxon>
        <taxon>Tracheophyta</taxon>
        <taxon>Spermatophyta</taxon>
        <taxon>Magnoliopsida</taxon>
        <taxon>Liliopsida</taxon>
        <taxon>Poales</taxon>
        <taxon>Poaceae</taxon>
        <taxon>BOP clade</taxon>
        <taxon>Pooideae</taxon>
        <taxon>Triticodae</taxon>
        <taxon>Triticeae</taxon>
        <taxon>Triticinae</taxon>
        <taxon>Triticum</taxon>
    </lineage>
</organism>
<dbReference type="PANTHER" id="PTHR33377:SF46">
    <property type="entry name" value="OS10G0134033 PROTEIN"/>
    <property type="match status" value="1"/>
</dbReference>